<protein>
    <recommendedName>
        <fullName evidence="2">D-aminoacyl-tRNA deacylase</fullName>
        <shortName evidence="2">DTD</shortName>
        <ecNumber evidence="2">3.1.1.96</ecNumber>
    </recommendedName>
    <alternativeName>
        <fullName evidence="2">Gly-tRNA(Ala) deacylase</fullName>
        <ecNumber evidence="2">3.1.1.-</ecNumber>
    </alternativeName>
</protein>
<dbReference type="GO" id="GO:0000049">
    <property type="term" value="F:tRNA binding"/>
    <property type="evidence" value="ECO:0007669"/>
    <property type="project" value="UniProtKB-UniRule"/>
</dbReference>
<name>A0A4Z0D553_9FIRM</name>
<comment type="subunit">
    <text evidence="2">Homodimer.</text>
</comment>
<dbReference type="EMBL" id="SRIB01000011">
    <property type="protein sequence ID" value="TFZ39543.1"/>
    <property type="molecule type" value="Genomic_DNA"/>
</dbReference>
<dbReference type="Pfam" id="PF02580">
    <property type="entry name" value="Tyr_Deacylase"/>
    <property type="match status" value="1"/>
</dbReference>
<dbReference type="GO" id="GO:0051500">
    <property type="term" value="F:D-tyrosyl-tRNA(Tyr) deacylase activity"/>
    <property type="evidence" value="ECO:0007669"/>
    <property type="project" value="TreeGrafter"/>
</dbReference>
<dbReference type="GO" id="GO:0106026">
    <property type="term" value="F:Gly-tRNA(Ala) deacylase activity"/>
    <property type="evidence" value="ECO:0007669"/>
    <property type="project" value="UniProtKB-UniRule"/>
</dbReference>
<sequence length="149" mass="16792">MRAVVQKVKDANVIVDNLVVGEINYGILTYIAITHDDSNKDIDYMIDKITGLRIFDDNDGKMNLSVEDVSGEILVVSQFTLYGDVRKGKRPSFIQSAPFDFGKTMYDEFIKKLKQKSINVQTGIYGADMIVEYKNIGPVTILIDSKKLF</sequence>
<dbReference type="PANTHER" id="PTHR10472:SF5">
    <property type="entry name" value="D-AMINOACYL-TRNA DEACYLASE 1"/>
    <property type="match status" value="1"/>
</dbReference>
<dbReference type="OrthoDB" id="9801395at2"/>
<dbReference type="RefSeq" id="WP_135271507.1">
    <property type="nucleotide sequence ID" value="NZ_SRIB01000011.1"/>
</dbReference>
<dbReference type="SUPFAM" id="SSF69500">
    <property type="entry name" value="DTD-like"/>
    <property type="match status" value="1"/>
</dbReference>
<evidence type="ECO:0000313" key="4">
    <source>
        <dbReference type="Proteomes" id="UP000298381"/>
    </source>
</evidence>
<comment type="domain">
    <text evidence="2">A Gly-cisPro motif from one monomer fits into the active site of the other monomer to allow specific chiral rejection of L-amino acids.</text>
</comment>
<dbReference type="PANTHER" id="PTHR10472">
    <property type="entry name" value="D-TYROSYL-TRNA TYR DEACYLASE"/>
    <property type="match status" value="1"/>
</dbReference>
<dbReference type="FunFam" id="3.50.80.10:FF:000001">
    <property type="entry name" value="D-aminoacyl-tRNA deacylase"/>
    <property type="match status" value="1"/>
</dbReference>
<dbReference type="Proteomes" id="UP000298381">
    <property type="component" value="Unassembled WGS sequence"/>
</dbReference>
<dbReference type="GO" id="GO:0005737">
    <property type="term" value="C:cytoplasm"/>
    <property type="evidence" value="ECO:0007669"/>
    <property type="project" value="UniProtKB-SubCell"/>
</dbReference>
<dbReference type="NCBIfam" id="TIGR00256">
    <property type="entry name" value="D-aminoacyl-tRNA deacylase"/>
    <property type="match status" value="1"/>
</dbReference>
<dbReference type="AlphaFoldDB" id="A0A4Z0D553"/>
<reference evidence="3 4" key="1">
    <citation type="submission" date="2019-03" db="EMBL/GenBank/DDBJ databases">
        <title>Draft genome sequence data and analysis of a Fermenting Bacterium, Soehngenia longevitae strain 1933PT, isolated from petroleum reservoir in Azerbaijan.</title>
        <authorList>
            <person name="Grouzdev D.S."/>
            <person name="Bidzhieva S.K."/>
            <person name="Sokolova D.S."/>
            <person name="Tourova T.P."/>
            <person name="Poltaraus A.B."/>
            <person name="Nazina T.N."/>
        </authorList>
    </citation>
    <scope>NUCLEOTIDE SEQUENCE [LARGE SCALE GENOMIC DNA]</scope>
    <source>
        <strain evidence="3 4">1933P</strain>
    </source>
</reference>
<keyword evidence="2" id="KW-0694">RNA-binding</keyword>
<evidence type="ECO:0000256" key="1">
    <source>
        <dbReference type="ARBA" id="ARBA00009673"/>
    </source>
</evidence>
<comment type="similarity">
    <text evidence="1 2">Belongs to the DTD family.</text>
</comment>
<dbReference type="InterPro" id="IPR023509">
    <property type="entry name" value="DTD-like_sf"/>
</dbReference>
<dbReference type="GO" id="GO:0043908">
    <property type="term" value="F:Ser(Gly)-tRNA(Ala) hydrolase activity"/>
    <property type="evidence" value="ECO:0007669"/>
    <property type="project" value="UniProtKB-UniRule"/>
</dbReference>
<accession>A0A4Z0D553</accession>
<proteinExistence type="inferred from homology"/>
<comment type="catalytic activity">
    <reaction evidence="2">
        <text>glycyl-tRNA(Ala) + H2O = tRNA(Ala) + glycine + H(+)</text>
        <dbReference type="Rhea" id="RHEA:53744"/>
        <dbReference type="Rhea" id="RHEA-COMP:9657"/>
        <dbReference type="Rhea" id="RHEA-COMP:13640"/>
        <dbReference type="ChEBI" id="CHEBI:15377"/>
        <dbReference type="ChEBI" id="CHEBI:15378"/>
        <dbReference type="ChEBI" id="CHEBI:57305"/>
        <dbReference type="ChEBI" id="CHEBI:78442"/>
        <dbReference type="ChEBI" id="CHEBI:78522"/>
    </reaction>
</comment>
<keyword evidence="4" id="KW-1185">Reference proteome</keyword>
<comment type="function">
    <text evidence="2">An aminoacyl-tRNA editing enzyme that deacylates mischarged D-aminoacyl-tRNAs. Also deacylates mischarged glycyl-tRNA(Ala), protecting cells against glycine mischarging by AlaRS. Acts via tRNA-based rather than protein-based catalysis; rejects L-amino acids rather than detecting D-amino acids in the active site. By recycling D-aminoacyl-tRNA to D-amino acids and free tRNA molecules, this enzyme counteracts the toxicity associated with the formation of D-aminoacyl-tRNA entities in vivo and helps enforce protein L-homochirality.</text>
</comment>
<dbReference type="Gene3D" id="3.50.80.10">
    <property type="entry name" value="D-tyrosyl-tRNA(Tyr) deacylase"/>
    <property type="match status" value="1"/>
</dbReference>
<comment type="subcellular location">
    <subcellularLocation>
        <location evidence="2">Cytoplasm</location>
    </subcellularLocation>
</comment>
<evidence type="ECO:0000256" key="2">
    <source>
        <dbReference type="HAMAP-Rule" id="MF_00518"/>
    </source>
</evidence>
<comment type="catalytic activity">
    <reaction evidence="2">
        <text>a D-aminoacyl-tRNA + H2O = a tRNA + a D-alpha-amino acid + H(+)</text>
        <dbReference type="Rhea" id="RHEA:13953"/>
        <dbReference type="Rhea" id="RHEA-COMP:10123"/>
        <dbReference type="Rhea" id="RHEA-COMP:10124"/>
        <dbReference type="ChEBI" id="CHEBI:15377"/>
        <dbReference type="ChEBI" id="CHEBI:15378"/>
        <dbReference type="ChEBI" id="CHEBI:59871"/>
        <dbReference type="ChEBI" id="CHEBI:78442"/>
        <dbReference type="ChEBI" id="CHEBI:79333"/>
        <dbReference type="EC" id="3.1.1.96"/>
    </reaction>
</comment>
<dbReference type="EC" id="3.1.1.-" evidence="2"/>
<keyword evidence="2" id="KW-0963">Cytoplasm</keyword>
<evidence type="ECO:0000313" key="3">
    <source>
        <dbReference type="EMBL" id="TFZ39543.1"/>
    </source>
</evidence>
<organism evidence="3 4">
    <name type="scientific">Soehngenia longivitae</name>
    <dbReference type="NCBI Taxonomy" id="2562294"/>
    <lineage>
        <taxon>Bacteria</taxon>
        <taxon>Bacillati</taxon>
        <taxon>Bacillota</taxon>
        <taxon>Tissierellia</taxon>
        <taxon>Tissierellales</taxon>
        <taxon>Tissierellaceae</taxon>
        <taxon>Soehngenia</taxon>
    </lineage>
</organism>
<feature type="short sequence motif" description="Gly-cisPro motif, important for rejection of L-amino acids" evidence="2">
    <location>
        <begin position="137"/>
        <end position="138"/>
    </location>
</feature>
<keyword evidence="2 3" id="KW-0378">Hydrolase</keyword>
<dbReference type="EC" id="3.1.1.96" evidence="2"/>
<comment type="caution">
    <text evidence="3">The sequence shown here is derived from an EMBL/GenBank/DDBJ whole genome shotgun (WGS) entry which is preliminary data.</text>
</comment>
<keyword evidence="2" id="KW-0820">tRNA-binding</keyword>
<dbReference type="GO" id="GO:0019478">
    <property type="term" value="P:D-amino acid catabolic process"/>
    <property type="evidence" value="ECO:0007669"/>
    <property type="project" value="UniProtKB-UniRule"/>
</dbReference>
<dbReference type="InterPro" id="IPR003732">
    <property type="entry name" value="Daa-tRNA_deacyls_DTD"/>
</dbReference>
<dbReference type="HAMAP" id="MF_00518">
    <property type="entry name" value="Deacylase_Dtd"/>
    <property type="match status" value="1"/>
</dbReference>
<gene>
    <name evidence="2" type="primary">dtd</name>
    <name evidence="3" type="ORF">E4100_07915</name>
</gene>